<evidence type="ECO:0000256" key="7">
    <source>
        <dbReference type="RuleBase" id="RU000320"/>
    </source>
</evidence>
<evidence type="ECO:0000256" key="5">
    <source>
        <dbReference type="ARBA" id="ARBA00022989"/>
    </source>
</evidence>
<protein>
    <submittedName>
        <fullName evidence="11">Multicomponent Na+:H+ antiporter subunit D</fullName>
    </submittedName>
</protein>
<keyword evidence="5 9" id="KW-1133">Transmembrane helix</keyword>
<evidence type="ECO:0000256" key="4">
    <source>
        <dbReference type="ARBA" id="ARBA00022692"/>
    </source>
</evidence>
<dbReference type="AlphaFoldDB" id="A0AAE3YHB5"/>
<dbReference type="InterPro" id="IPR003918">
    <property type="entry name" value="NADH_UbQ_OxRdtase"/>
</dbReference>
<dbReference type="GO" id="GO:0042773">
    <property type="term" value="P:ATP synthesis coupled electron transport"/>
    <property type="evidence" value="ECO:0007669"/>
    <property type="project" value="InterPro"/>
</dbReference>
<feature type="transmembrane region" description="Helical" evidence="9">
    <location>
        <begin position="410"/>
        <end position="430"/>
    </location>
</feature>
<feature type="region of interest" description="Disordered" evidence="8">
    <location>
        <begin position="515"/>
        <end position="534"/>
    </location>
</feature>
<feature type="transmembrane region" description="Helical" evidence="9">
    <location>
        <begin position="467"/>
        <end position="488"/>
    </location>
</feature>
<feature type="transmembrane region" description="Helical" evidence="9">
    <location>
        <begin position="6"/>
        <end position="26"/>
    </location>
</feature>
<keyword evidence="6 9" id="KW-0472">Membrane</keyword>
<feature type="domain" description="NADH:quinone oxidoreductase/Mrp antiporter transmembrane" evidence="10">
    <location>
        <begin position="133"/>
        <end position="419"/>
    </location>
</feature>
<evidence type="ECO:0000259" key="10">
    <source>
        <dbReference type="Pfam" id="PF00361"/>
    </source>
</evidence>
<feature type="transmembrane region" description="Helical" evidence="9">
    <location>
        <begin position="33"/>
        <end position="56"/>
    </location>
</feature>
<keyword evidence="3" id="KW-1003">Cell membrane</keyword>
<dbReference type="GO" id="GO:0008137">
    <property type="term" value="F:NADH dehydrogenase (ubiquinone) activity"/>
    <property type="evidence" value="ECO:0007669"/>
    <property type="project" value="InterPro"/>
</dbReference>
<feature type="transmembrane region" description="Helical" evidence="9">
    <location>
        <begin position="111"/>
        <end position="131"/>
    </location>
</feature>
<feature type="transmembrane region" description="Helical" evidence="9">
    <location>
        <begin position="137"/>
        <end position="154"/>
    </location>
</feature>
<dbReference type="NCBIfam" id="NF009308">
    <property type="entry name" value="PRK12665.1"/>
    <property type="match status" value="1"/>
</dbReference>
<evidence type="ECO:0000256" key="1">
    <source>
        <dbReference type="ARBA" id="ARBA00004651"/>
    </source>
</evidence>
<feature type="transmembrane region" description="Helical" evidence="9">
    <location>
        <begin position="372"/>
        <end position="390"/>
    </location>
</feature>
<evidence type="ECO:0000256" key="9">
    <source>
        <dbReference type="SAM" id="Phobius"/>
    </source>
</evidence>
<evidence type="ECO:0000256" key="6">
    <source>
        <dbReference type="ARBA" id="ARBA00023136"/>
    </source>
</evidence>
<evidence type="ECO:0000256" key="3">
    <source>
        <dbReference type="ARBA" id="ARBA00022475"/>
    </source>
</evidence>
<dbReference type="PANTHER" id="PTHR42703:SF1">
    <property type="entry name" value="NA(+)_H(+) ANTIPORTER SUBUNIT D1"/>
    <property type="match status" value="1"/>
</dbReference>
<comment type="caution">
    <text evidence="11">The sequence shown here is derived from an EMBL/GenBank/DDBJ whole genome shotgun (WGS) entry which is preliminary data.</text>
</comment>
<dbReference type="PANTHER" id="PTHR42703">
    <property type="entry name" value="NADH DEHYDROGENASE"/>
    <property type="match status" value="1"/>
</dbReference>
<feature type="transmembrane region" description="Helical" evidence="9">
    <location>
        <begin position="242"/>
        <end position="263"/>
    </location>
</feature>
<evidence type="ECO:0000313" key="12">
    <source>
        <dbReference type="Proteomes" id="UP001247307"/>
    </source>
</evidence>
<feature type="transmembrane region" description="Helical" evidence="9">
    <location>
        <begin position="76"/>
        <end position="99"/>
    </location>
</feature>
<dbReference type="GO" id="GO:0005886">
    <property type="term" value="C:plasma membrane"/>
    <property type="evidence" value="ECO:0007669"/>
    <property type="project" value="UniProtKB-SubCell"/>
</dbReference>
<dbReference type="InterPro" id="IPR050586">
    <property type="entry name" value="CPA3_Na-H_Antiporter_D"/>
</dbReference>
<dbReference type="Proteomes" id="UP001247307">
    <property type="component" value="Unassembled WGS sequence"/>
</dbReference>
<keyword evidence="4 7" id="KW-0812">Transmembrane</keyword>
<dbReference type="InterPro" id="IPR001750">
    <property type="entry name" value="ND/Mrp_TM"/>
</dbReference>
<dbReference type="PRINTS" id="PR01437">
    <property type="entry name" value="NUOXDRDTASE4"/>
</dbReference>
<reference evidence="11" key="1">
    <citation type="submission" date="2023-07" db="EMBL/GenBank/DDBJ databases">
        <title>Sequencing the genomes of 1000 actinobacteria strains.</title>
        <authorList>
            <person name="Klenk H.-P."/>
        </authorList>
    </citation>
    <scope>NUCLEOTIDE SEQUENCE</scope>
    <source>
        <strain evidence="11">DSM 13988</strain>
    </source>
</reference>
<feature type="transmembrane region" description="Helical" evidence="9">
    <location>
        <begin position="166"/>
        <end position="192"/>
    </location>
</feature>
<proteinExistence type="inferred from homology"/>
<feature type="transmembrane region" description="Helical" evidence="9">
    <location>
        <begin position="303"/>
        <end position="325"/>
    </location>
</feature>
<sequence length="534" mass="55872">MIDTTAAAPFAIGLPFLGAAAAFLVARHPGIQRIIAIVSLTLTLILESSLLISTILHGPTAVYLGGWAPPFGISMVVDAFASFMLVVSTLVSLAVLVFATGQDAEESEQDGPVSIFHPTYLILVGGVSNAFLAGDLFNLYVGFEILLTASYVLMTLGATDARIRAALTYVVVSVVSSVLFLLAIGLVYAATGTVNMADVAMKLSALPHGTQMALHALLLVAFCIKAAVFPLSFWLPDSYPTAPAPVTAVFAGLLTKVGVYAIIRTETLLFPGDDFNTILMVAGAVTMIVGILGALAQFDLKRLLSFTLVSHIGYLIFGIGTGSIVGLGASVYYVAHHIIVQTSLFLVAGLIERVRGVTNIERLGGLAKSLPFVSLLFFIPAMNLAGIPPMSGFLGKVGLIQAGIMLDTPVAWIAVAASIVTSLLTLMAIARVWNRAFWREQGESTAAEAEVGREDDQSGQPLTRSMVAATLSLVLAGLALTVVAGPLYRMSGATANELIERTPYIEAVMGEERLSEVPATHGGTAPSPAPKGGQ</sequence>
<comment type="subcellular location">
    <subcellularLocation>
        <location evidence="1">Cell membrane</location>
        <topology evidence="1">Multi-pass membrane protein</topology>
    </subcellularLocation>
    <subcellularLocation>
        <location evidence="7">Membrane</location>
        <topology evidence="7">Multi-pass membrane protein</topology>
    </subcellularLocation>
</comment>
<evidence type="ECO:0000256" key="8">
    <source>
        <dbReference type="SAM" id="MobiDB-lite"/>
    </source>
</evidence>
<name>A0AAE3YHB5_9MICC</name>
<dbReference type="Pfam" id="PF00361">
    <property type="entry name" value="Proton_antipo_M"/>
    <property type="match status" value="1"/>
</dbReference>
<comment type="similarity">
    <text evidence="2">Belongs to the CPA3 antiporters (TC 2.A.63) subunit D family.</text>
</comment>
<dbReference type="EMBL" id="JAVDUI010000001">
    <property type="protein sequence ID" value="MDR6892287.1"/>
    <property type="molecule type" value="Genomic_DNA"/>
</dbReference>
<evidence type="ECO:0000256" key="2">
    <source>
        <dbReference type="ARBA" id="ARBA00005346"/>
    </source>
</evidence>
<feature type="transmembrane region" description="Helical" evidence="9">
    <location>
        <begin position="331"/>
        <end position="351"/>
    </location>
</feature>
<feature type="transmembrane region" description="Helical" evidence="9">
    <location>
        <begin position="212"/>
        <end position="235"/>
    </location>
</feature>
<feature type="transmembrane region" description="Helical" evidence="9">
    <location>
        <begin position="275"/>
        <end position="296"/>
    </location>
</feature>
<accession>A0AAE3YHB5</accession>
<organism evidence="11 12">
    <name type="scientific">Falsarthrobacter nasiphocae</name>
    <dbReference type="NCBI Taxonomy" id="189863"/>
    <lineage>
        <taxon>Bacteria</taxon>
        <taxon>Bacillati</taxon>
        <taxon>Actinomycetota</taxon>
        <taxon>Actinomycetes</taxon>
        <taxon>Micrococcales</taxon>
        <taxon>Micrococcaceae</taxon>
        <taxon>Falsarthrobacter</taxon>
    </lineage>
</organism>
<keyword evidence="12" id="KW-1185">Reference proteome</keyword>
<gene>
    <name evidence="11" type="ORF">J2S35_001227</name>
</gene>
<evidence type="ECO:0000313" key="11">
    <source>
        <dbReference type="EMBL" id="MDR6892287.1"/>
    </source>
</evidence>